<evidence type="ECO:0000313" key="4">
    <source>
        <dbReference type="Proteomes" id="UP001283361"/>
    </source>
</evidence>
<evidence type="ECO:0000313" key="3">
    <source>
        <dbReference type="EMBL" id="KAK3759592.1"/>
    </source>
</evidence>
<gene>
    <name evidence="3" type="ORF">RRG08_028774</name>
</gene>
<reference evidence="3" key="1">
    <citation type="journal article" date="2023" name="G3 (Bethesda)">
        <title>A reference genome for the long-term kleptoplast-retaining sea slug Elysia crispata morphotype clarki.</title>
        <authorList>
            <person name="Eastman K.E."/>
            <person name="Pendleton A.L."/>
            <person name="Shaikh M.A."/>
            <person name="Suttiyut T."/>
            <person name="Ogas R."/>
            <person name="Tomko P."/>
            <person name="Gavelis G."/>
            <person name="Widhalm J.R."/>
            <person name="Wisecaver J.H."/>
        </authorList>
    </citation>
    <scope>NUCLEOTIDE SEQUENCE</scope>
    <source>
        <strain evidence="3">ECLA1</strain>
    </source>
</reference>
<feature type="chain" id="PRO_5042162241" description="Apple domain-containing protein" evidence="2">
    <location>
        <begin position="24"/>
        <end position="248"/>
    </location>
</feature>
<proteinExistence type="predicted"/>
<dbReference type="SUPFAM" id="SSF56436">
    <property type="entry name" value="C-type lectin-like"/>
    <property type="match status" value="1"/>
</dbReference>
<feature type="signal peptide" evidence="2">
    <location>
        <begin position="1"/>
        <end position="23"/>
    </location>
</feature>
<protein>
    <recommendedName>
        <fullName evidence="5">Apple domain-containing protein</fullName>
    </recommendedName>
</protein>
<feature type="region of interest" description="Disordered" evidence="1">
    <location>
        <begin position="209"/>
        <end position="238"/>
    </location>
</feature>
<name>A0AAE0YYV8_9GAST</name>
<comment type="caution">
    <text evidence="3">The sequence shown here is derived from an EMBL/GenBank/DDBJ whole genome shotgun (WGS) entry which is preliminary data.</text>
</comment>
<dbReference type="AlphaFoldDB" id="A0AAE0YYV8"/>
<evidence type="ECO:0000256" key="1">
    <source>
        <dbReference type="SAM" id="MobiDB-lite"/>
    </source>
</evidence>
<organism evidence="3 4">
    <name type="scientific">Elysia crispata</name>
    <name type="common">lettuce slug</name>
    <dbReference type="NCBI Taxonomy" id="231223"/>
    <lineage>
        <taxon>Eukaryota</taxon>
        <taxon>Metazoa</taxon>
        <taxon>Spiralia</taxon>
        <taxon>Lophotrochozoa</taxon>
        <taxon>Mollusca</taxon>
        <taxon>Gastropoda</taxon>
        <taxon>Heterobranchia</taxon>
        <taxon>Euthyneura</taxon>
        <taxon>Panpulmonata</taxon>
        <taxon>Sacoglossa</taxon>
        <taxon>Placobranchoidea</taxon>
        <taxon>Plakobranchidae</taxon>
        <taxon>Elysia</taxon>
    </lineage>
</organism>
<dbReference type="InterPro" id="IPR016187">
    <property type="entry name" value="CTDL_fold"/>
</dbReference>
<accession>A0AAE0YYV8</accession>
<keyword evidence="2" id="KW-0732">Signal</keyword>
<keyword evidence="4" id="KW-1185">Reference proteome</keyword>
<evidence type="ECO:0008006" key="5">
    <source>
        <dbReference type="Google" id="ProtNLM"/>
    </source>
</evidence>
<dbReference type="Proteomes" id="UP001283361">
    <property type="component" value="Unassembled WGS sequence"/>
</dbReference>
<dbReference type="EMBL" id="JAWDGP010005105">
    <property type="protein sequence ID" value="KAK3759592.1"/>
    <property type="molecule type" value="Genomic_DNA"/>
</dbReference>
<sequence length="248" mass="27637">MDLNCRLLIYVVSTAIVLKSTAGEMFDFLNTQGVRNYTSQERFCKGKGYDGLAVLSSPEAFEYAVKITRRSRRKVYIGAHYRLEIESRVWDDGTVARPDTPFRVQTDNLESTFGRLDRGEDLIKMVPGRIGKTALCGNRKNYPTESRGTTVRGELLTTEKTVVSVSQVFSYVECAVLCGAVHECRAGEFNSDLLTCTVIGEYQSSGHIPKSEDKANWKDSSETDGTGSGPLYDNVGVQNSQRNNFSYF</sequence>
<evidence type="ECO:0000256" key="2">
    <source>
        <dbReference type="SAM" id="SignalP"/>
    </source>
</evidence>
<feature type="compositionally biased region" description="Basic and acidic residues" evidence="1">
    <location>
        <begin position="209"/>
        <end position="221"/>
    </location>
</feature>